<dbReference type="InterPro" id="IPR029058">
    <property type="entry name" value="AB_hydrolase_fold"/>
</dbReference>
<feature type="active site" description="Proton donor" evidence="4">
    <location>
        <position position="323"/>
    </location>
</feature>
<comment type="similarity">
    <text evidence="1">Belongs to the peptidase S33 family.</text>
</comment>
<evidence type="ECO:0000256" key="2">
    <source>
        <dbReference type="ARBA" id="ARBA00022797"/>
    </source>
</evidence>
<sequence>MNFAFPSNVTTPTPFKIAVDPNFIERTKQKVRLYRPEITLPDLPEWEEGPPPKEINELARYWAEEYDWAAVQAEFNTEFSHFVTTVPEAGSYKHPVPIHFIHERASDSKGDNSNDPIPLLILHGWPSTNLEWSKVIHPLAHPSGESTPRFHVVAPDLPGYGFSPAATHTGLGVREIGLAFDALMKQLGYSKYAIFSTDVGWIIGMWMTADTGSIMAHATDFFSVFPNTTDLERLARNKTTAEETAYMLAAQEFQTSHYAYANVHGTKPLSAALAMTDSPVGFLAWIHTVIGAVSDGYVYSKAELITIAMGLYVQGTYASMRLYKDMMAQGFGFPKTEVPTAVIEWSYSKGPYPKLYATQLVPRSWAERVANVTFFRRHDFGGHFPAISQPEIWLQDVRDFFAQTL</sequence>
<keyword evidence="3 6" id="KW-0378">Hydrolase</keyword>
<dbReference type="Gene3D" id="3.40.50.1820">
    <property type="entry name" value="alpha/beta hydrolase"/>
    <property type="match status" value="1"/>
</dbReference>
<keyword evidence="2" id="KW-0058">Aromatic hydrocarbons catabolism</keyword>
<evidence type="ECO:0000256" key="4">
    <source>
        <dbReference type="PIRSR" id="PIRSR001112-1"/>
    </source>
</evidence>
<dbReference type="Proteomes" id="UP000800035">
    <property type="component" value="Unassembled WGS sequence"/>
</dbReference>
<evidence type="ECO:0000313" key="6">
    <source>
        <dbReference type="EMBL" id="KAF1949761.1"/>
    </source>
</evidence>
<reference evidence="6" key="1">
    <citation type="journal article" date="2020" name="Stud. Mycol.">
        <title>101 Dothideomycetes genomes: a test case for predicting lifestyles and emergence of pathogens.</title>
        <authorList>
            <person name="Haridas S."/>
            <person name="Albert R."/>
            <person name="Binder M."/>
            <person name="Bloem J."/>
            <person name="Labutti K."/>
            <person name="Salamov A."/>
            <person name="Andreopoulos B."/>
            <person name="Baker S."/>
            <person name="Barry K."/>
            <person name="Bills G."/>
            <person name="Bluhm B."/>
            <person name="Cannon C."/>
            <person name="Castanera R."/>
            <person name="Culley D."/>
            <person name="Daum C."/>
            <person name="Ezra D."/>
            <person name="Gonzalez J."/>
            <person name="Henrissat B."/>
            <person name="Kuo A."/>
            <person name="Liang C."/>
            <person name="Lipzen A."/>
            <person name="Lutzoni F."/>
            <person name="Magnuson J."/>
            <person name="Mondo S."/>
            <person name="Nolan M."/>
            <person name="Ohm R."/>
            <person name="Pangilinan J."/>
            <person name="Park H.-J."/>
            <person name="Ramirez L."/>
            <person name="Alfaro M."/>
            <person name="Sun H."/>
            <person name="Tritt A."/>
            <person name="Yoshinaga Y."/>
            <person name="Zwiers L.-H."/>
            <person name="Turgeon B."/>
            <person name="Goodwin S."/>
            <person name="Spatafora J."/>
            <person name="Crous P."/>
            <person name="Grigoriev I."/>
        </authorList>
    </citation>
    <scope>NUCLEOTIDE SEQUENCE</scope>
    <source>
        <strain evidence="6">CBS 675.92</strain>
    </source>
</reference>
<feature type="domain" description="Epoxide hydrolase N-terminal" evidence="5">
    <location>
        <begin position="13"/>
        <end position="132"/>
    </location>
</feature>
<dbReference type="InterPro" id="IPR000639">
    <property type="entry name" value="Epox_hydrolase-like"/>
</dbReference>
<evidence type="ECO:0000313" key="7">
    <source>
        <dbReference type="Proteomes" id="UP000800035"/>
    </source>
</evidence>
<dbReference type="AlphaFoldDB" id="A0A6A5TAZ1"/>
<evidence type="ECO:0000256" key="3">
    <source>
        <dbReference type="ARBA" id="ARBA00022801"/>
    </source>
</evidence>
<dbReference type="PANTHER" id="PTHR21661:SF35">
    <property type="entry name" value="EPOXIDE HYDROLASE"/>
    <property type="match status" value="1"/>
</dbReference>
<protein>
    <submittedName>
        <fullName evidence="6">Alpha/beta-hydrolase</fullName>
    </submittedName>
</protein>
<accession>A0A6A5TAZ1</accession>
<feature type="active site" description="Nucleophile" evidence="4">
    <location>
        <position position="198"/>
    </location>
</feature>
<dbReference type="OrthoDB" id="6431331at2759"/>
<proteinExistence type="inferred from homology"/>
<dbReference type="GO" id="GO:0004301">
    <property type="term" value="F:epoxide hydrolase activity"/>
    <property type="evidence" value="ECO:0007669"/>
    <property type="project" value="TreeGrafter"/>
</dbReference>
<dbReference type="InterPro" id="IPR010497">
    <property type="entry name" value="Epoxide_hydro_N"/>
</dbReference>
<feature type="active site" description="Proton acceptor" evidence="4">
    <location>
        <position position="383"/>
    </location>
</feature>
<dbReference type="SUPFAM" id="SSF53474">
    <property type="entry name" value="alpha/beta-Hydrolases"/>
    <property type="match status" value="1"/>
</dbReference>
<evidence type="ECO:0000256" key="1">
    <source>
        <dbReference type="ARBA" id="ARBA00010088"/>
    </source>
</evidence>
<dbReference type="PRINTS" id="PR00412">
    <property type="entry name" value="EPOXHYDRLASE"/>
</dbReference>
<dbReference type="Pfam" id="PF06441">
    <property type="entry name" value="EHN"/>
    <property type="match status" value="1"/>
</dbReference>
<evidence type="ECO:0000259" key="5">
    <source>
        <dbReference type="Pfam" id="PF06441"/>
    </source>
</evidence>
<organism evidence="6 7">
    <name type="scientific">Byssothecium circinans</name>
    <dbReference type="NCBI Taxonomy" id="147558"/>
    <lineage>
        <taxon>Eukaryota</taxon>
        <taxon>Fungi</taxon>
        <taxon>Dikarya</taxon>
        <taxon>Ascomycota</taxon>
        <taxon>Pezizomycotina</taxon>
        <taxon>Dothideomycetes</taxon>
        <taxon>Pleosporomycetidae</taxon>
        <taxon>Pleosporales</taxon>
        <taxon>Massarineae</taxon>
        <taxon>Massarinaceae</taxon>
        <taxon>Byssothecium</taxon>
    </lineage>
</organism>
<dbReference type="EMBL" id="ML977032">
    <property type="protein sequence ID" value="KAF1949761.1"/>
    <property type="molecule type" value="Genomic_DNA"/>
</dbReference>
<dbReference type="GO" id="GO:0097176">
    <property type="term" value="P:epoxide metabolic process"/>
    <property type="evidence" value="ECO:0007669"/>
    <property type="project" value="TreeGrafter"/>
</dbReference>
<dbReference type="PANTHER" id="PTHR21661">
    <property type="entry name" value="EPOXIDE HYDROLASE 1-RELATED"/>
    <property type="match status" value="1"/>
</dbReference>
<gene>
    <name evidence="6" type="ORF">CC80DRAFT_497229</name>
</gene>
<keyword evidence="7" id="KW-1185">Reference proteome</keyword>
<dbReference type="PIRSF" id="PIRSF001112">
    <property type="entry name" value="Epoxide_hydrolase"/>
    <property type="match status" value="1"/>
</dbReference>
<dbReference type="InterPro" id="IPR016292">
    <property type="entry name" value="Epoxide_hydrolase"/>
</dbReference>
<name>A0A6A5TAZ1_9PLEO</name>